<evidence type="ECO:0000313" key="4">
    <source>
        <dbReference type="Proteomes" id="UP000789759"/>
    </source>
</evidence>
<evidence type="ECO:0000256" key="1">
    <source>
        <dbReference type="SAM" id="Coils"/>
    </source>
</evidence>
<feature type="region of interest" description="Disordered" evidence="2">
    <location>
        <begin position="54"/>
        <end position="74"/>
    </location>
</feature>
<name>A0A9N9KJJ0_9GLOM</name>
<evidence type="ECO:0000256" key="2">
    <source>
        <dbReference type="SAM" id="MobiDB-lite"/>
    </source>
</evidence>
<feature type="non-terminal residue" evidence="3">
    <location>
        <position position="1"/>
    </location>
</feature>
<accession>A0A9N9KJJ0</accession>
<dbReference type="AlphaFoldDB" id="A0A9N9KJJ0"/>
<dbReference type="EMBL" id="CAJVQA010077814">
    <property type="protein sequence ID" value="CAG8836149.1"/>
    <property type="molecule type" value="Genomic_DNA"/>
</dbReference>
<dbReference type="OrthoDB" id="2471798at2759"/>
<gene>
    <name evidence="3" type="ORF">CPELLU_LOCUS21351</name>
</gene>
<keyword evidence="4" id="KW-1185">Reference proteome</keyword>
<dbReference type="Proteomes" id="UP000789759">
    <property type="component" value="Unassembled WGS sequence"/>
</dbReference>
<protein>
    <submittedName>
        <fullName evidence="3">7806_t:CDS:1</fullName>
    </submittedName>
</protein>
<reference evidence="3" key="1">
    <citation type="submission" date="2021-06" db="EMBL/GenBank/DDBJ databases">
        <authorList>
            <person name="Kallberg Y."/>
            <person name="Tangrot J."/>
            <person name="Rosling A."/>
        </authorList>
    </citation>
    <scope>NUCLEOTIDE SEQUENCE</scope>
    <source>
        <strain evidence="3">FL966</strain>
    </source>
</reference>
<organism evidence="3 4">
    <name type="scientific">Cetraspora pellucida</name>
    <dbReference type="NCBI Taxonomy" id="1433469"/>
    <lineage>
        <taxon>Eukaryota</taxon>
        <taxon>Fungi</taxon>
        <taxon>Fungi incertae sedis</taxon>
        <taxon>Mucoromycota</taxon>
        <taxon>Glomeromycotina</taxon>
        <taxon>Glomeromycetes</taxon>
        <taxon>Diversisporales</taxon>
        <taxon>Gigasporaceae</taxon>
        <taxon>Cetraspora</taxon>
    </lineage>
</organism>
<feature type="coiled-coil region" evidence="1">
    <location>
        <begin position="3"/>
        <end position="30"/>
    </location>
</feature>
<proteinExistence type="predicted"/>
<keyword evidence="1" id="KW-0175">Coiled coil</keyword>
<evidence type="ECO:0000313" key="3">
    <source>
        <dbReference type="EMBL" id="CAG8836149.1"/>
    </source>
</evidence>
<comment type="caution">
    <text evidence="3">The sequence shown here is derived from an EMBL/GenBank/DDBJ whole genome shotgun (WGS) entry which is preliminary data.</text>
</comment>
<sequence length="74" mass="8520">KENEILLSENDFLKNENEMLKLQFAAMKEELETYKNPETCSLRSALKYPVPRVSHAEASLDPESPSPKKRKTLL</sequence>
<feature type="non-terminal residue" evidence="3">
    <location>
        <position position="74"/>
    </location>
</feature>